<feature type="transmembrane region" description="Helical" evidence="1">
    <location>
        <begin position="281"/>
        <end position="301"/>
    </location>
</feature>
<name>A0A933NXG8_9HYPH</name>
<sequence>MPARPAARTRRALGDLTNFGVALAAVTAFVLLAATLLRRGYASPDFDAMLTDDAGRRSGGWLSEIVLFGIRALPDDWAQQTALALLPAIAAGLLFGVLYHCVRDSDWGAPAALLLMVLLGGHALVLYAITSAGMQIPTLIALGALIPAIRRLESVGDVQADVSFGLVLPLLLLAGPQTAPLILPLAMASAIANPDGRRDHRAFIAMLLVAVMPTLIVIVGVVGFAMQAGIDPADLLVPYVRAFASVHLDGLVTGLADMTVLAPVAIIPIVYCFIPDRRRRCWSALAVVGLPVYLALGNAVFPWHLPAWVPAVAQLSTFAAWAAVARVRLPLRVATLALLAVAAAASWALPAIWTDTEWKAALLSAFH</sequence>
<feature type="transmembrane region" description="Helical" evidence="1">
    <location>
        <begin position="82"/>
        <end position="101"/>
    </location>
</feature>
<feature type="transmembrane region" description="Helical" evidence="1">
    <location>
        <begin position="203"/>
        <end position="230"/>
    </location>
</feature>
<feature type="transmembrane region" description="Helical" evidence="1">
    <location>
        <begin position="307"/>
        <end position="324"/>
    </location>
</feature>
<feature type="transmembrane region" description="Helical" evidence="1">
    <location>
        <begin position="250"/>
        <end position="274"/>
    </location>
</feature>
<feature type="transmembrane region" description="Helical" evidence="1">
    <location>
        <begin position="331"/>
        <end position="353"/>
    </location>
</feature>
<evidence type="ECO:0000313" key="3">
    <source>
        <dbReference type="Proteomes" id="UP000782610"/>
    </source>
</evidence>
<proteinExistence type="predicted"/>
<gene>
    <name evidence="2" type="ORF">HY834_02550</name>
</gene>
<feature type="transmembrane region" description="Helical" evidence="1">
    <location>
        <begin position="113"/>
        <end position="146"/>
    </location>
</feature>
<reference evidence="2" key="1">
    <citation type="submission" date="2020-07" db="EMBL/GenBank/DDBJ databases">
        <title>Huge and variable diversity of episymbiotic CPR bacteria and DPANN archaea in groundwater ecosystems.</title>
        <authorList>
            <person name="He C.Y."/>
            <person name="Keren R."/>
            <person name="Whittaker M."/>
            <person name="Farag I.F."/>
            <person name="Doudna J."/>
            <person name="Cate J.H.D."/>
            <person name="Banfield J.F."/>
        </authorList>
    </citation>
    <scope>NUCLEOTIDE SEQUENCE</scope>
    <source>
        <strain evidence="2">NC_groundwater_1586_Pr3_B-0.1um_66_15</strain>
    </source>
</reference>
<comment type="caution">
    <text evidence="2">The sequence shown here is derived from an EMBL/GenBank/DDBJ whole genome shotgun (WGS) entry which is preliminary data.</text>
</comment>
<evidence type="ECO:0000313" key="2">
    <source>
        <dbReference type="EMBL" id="MBI4920603.1"/>
    </source>
</evidence>
<keyword evidence="1" id="KW-0472">Membrane</keyword>
<dbReference type="AlphaFoldDB" id="A0A933NXG8"/>
<feature type="transmembrane region" description="Helical" evidence="1">
    <location>
        <begin position="12"/>
        <end position="37"/>
    </location>
</feature>
<organism evidence="2 3">
    <name type="scientific">Devosia nanyangense</name>
    <dbReference type="NCBI Taxonomy" id="1228055"/>
    <lineage>
        <taxon>Bacteria</taxon>
        <taxon>Pseudomonadati</taxon>
        <taxon>Pseudomonadota</taxon>
        <taxon>Alphaproteobacteria</taxon>
        <taxon>Hyphomicrobiales</taxon>
        <taxon>Devosiaceae</taxon>
        <taxon>Devosia</taxon>
    </lineage>
</organism>
<protein>
    <submittedName>
        <fullName evidence="2">Uncharacterized protein</fullName>
    </submittedName>
</protein>
<dbReference type="Proteomes" id="UP000782610">
    <property type="component" value="Unassembled WGS sequence"/>
</dbReference>
<feature type="transmembrane region" description="Helical" evidence="1">
    <location>
        <begin position="166"/>
        <end position="191"/>
    </location>
</feature>
<evidence type="ECO:0000256" key="1">
    <source>
        <dbReference type="SAM" id="Phobius"/>
    </source>
</evidence>
<dbReference type="EMBL" id="JACRAF010000006">
    <property type="protein sequence ID" value="MBI4920603.1"/>
    <property type="molecule type" value="Genomic_DNA"/>
</dbReference>
<keyword evidence="1" id="KW-1133">Transmembrane helix</keyword>
<accession>A0A933NXG8</accession>
<keyword evidence="1" id="KW-0812">Transmembrane</keyword>